<dbReference type="PANTHER" id="PTHR11091:SF0">
    <property type="entry name" value="MALATE DEHYDROGENASE"/>
    <property type="match status" value="1"/>
</dbReference>
<dbReference type="PANTHER" id="PTHR11091">
    <property type="entry name" value="OXIDOREDUCTASE-RELATED"/>
    <property type="match status" value="1"/>
</dbReference>
<comment type="similarity">
    <text evidence="1">Belongs to the LDH2/MDH2 oxidoreductase family.</text>
</comment>
<evidence type="ECO:0000256" key="1">
    <source>
        <dbReference type="ARBA" id="ARBA00006056"/>
    </source>
</evidence>
<evidence type="ECO:0000256" key="2">
    <source>
        <dbReference type="ARBA" id="ARBA00023002"/>
    </source>
</evidence>
<dbReference type="EMBL" id="JBHTLU010000035">
    <property type="protein sequence ID" value="MFD1223488.1"/>
    <property type="molecule type" value="Genomic_DNA"/>
</dbReference>
<reference evidence="4" key="1">
    <citation type="journal article" date="2019" name="Int. J. Syst. Evol. Microbiol.">
        <title>The Global Catalogue of Microorganisms (GCM) 10K type strain sequencing project: providing services to taxonomists for standard genome sequencing and annotation.</title>
        <authorList>
            <consortium name="The Broad Institute Genomics Platform"/>
            <consortium name="The Broad Institute Genome Sequencing Center for Infectious Disease"/>
            <person name="Wu L."/>
            <person name="Ma J."/>
        </authorList>
    </citation>
    <scope>NUCLEOTIDE SEQUENCE [LARGE SCALE GENOMIC DNA]</scope>
    <source>
        <strain evidence="4">CCUG 53270</strain>
    </source>
</reference>
<name>A0ABW3URD7_9BACL</name>
<keyword evidence="4" id="KW-1185">Reference proteome</keyword>
<dbReference type="Proteomes" id="UP001597180">
    <property type="component" value="Unassembled WGS sequence"/>
</dbReference>
<proteinExistence type="inferred from homology"/>
<sequence>MAEPTGFKVNHEKLEQYVSALFQEAGMDEEQAAIIARHLVLANLRGIDSHGVSRVDIYTKRLDYGLERKKTAVRIVKETASSMLIDGDNGMGIVLASKGIEIAVEKAKGTGLAVVGIKNSGHCGMLADYTQYAARHQCLALATTNAPSNMAPWGGKQGFFGTNPFSYGVPAGEERDIIFDMATSVVARGKITLARKNKEQIPLGWAITKEGRPTTDPDEALDGLVLPVGGPKGYGLAFLVDVLSGLLTGAAFGPYIGSLYKDLDRNQRIGQFFFVMRADLFEPLEEFKRRIDQMIREIRQIPLAEGFEKIYMPGELEHEKAEERKMSGIPLTGSVLQELKAVGKRYGIDWPL</sequence>
<dbReference type="Gene3D" id="3.30.1370.60">
    <property type="entry name" value="Hypothetical oxidoreductase yiak, domain 2"/>
    <property type="match status" value="1"/>
</dbReference>
<keyword evidence="2" id="KW-0560">Oxidoreductase</keyword>
<dbReference type="Pfam" id="PF02615">
    <property type="entry name" value="Ldh_2"/>
    <property type="match status" value="1"/>
</dbReference>
<organism evidence="3 4">
    <name type="scientific">Paenibacillus vulneris</name>
    <dbReference type="NCBI Taxonomy" id="1133364"/>
    <lineage>
        <taxon>Bacteria</taxon>
        <taxon>Bacillati</taxon>
        <taxon>Bacillota</taxon>
        <taxon>Bacilli</taxon>
        <taxon>Bacillales</taxon>
        <taxon>Paenibacillaceae</taxon>
        <taxon>Paenibacillus</taxon>
    </lineage>
</organism>
<dbReference type="SUPFAM" id="SSF89733">
    <property type="entry name" value="L-sulfolactate dehydrogenase-like"/>
    <property type="match status" value="1"/>
</dbReference>
<gene>
    <name evidence="3" type="ORF">ACFQ4B_25525</name>
</gene>
<dbReference type="RefSeq" id="WP_345590876.1">
    <property type="nucleotide sequence ID" value="NZ_BAABJG010000024.1"/>
</dbReference>
<dbReference type="Gene3D" id="1.10.1530.10">
    <property type="match status" value="1"/>
</dbReference>
<evidence type="ECO:0000313" key="4">
    <source>
        <dbReference type="Proteomes" id="UP001597180"/>
    </source>
</evidence>
<dbReference type="InterPro" id="IPR036111">
    <property type="entry name" value="Mal/L-sulfo/L-lacto_DH-like_sf"/>
</dbReference>
<comment type="caution">
    <text evidence="3">The sequence shown here is derived from an EMBL/GenBank/DDBJ whole genome shotgun (WGS) entry which is preliminary data.</text>
</comment>
<protein>
    <submittedName>
        <fullName evidence="3">Ldh family oxidoreductase</fullName>
    </submittedName>
</protein>
<dbReference type="InterPro" id="IPR003767">
    <property type="entry name" value="Malate/L-lactate_DH-like"/>
</dbReference>
<dbReference type="InterPro" id="IPR043144">
    <property type="entry name" value="Mal/L-sulf/L-lact_DH-like_ah"/>
</dbReference>
<evidence type="ECO:0000313" key="3">
    <source>
        <dbReference type="EMBL" id="MFD1223488.1"/>
    </source>
</evidence>
<dbReference type="InterPro" id="IPR043143">
    <property type="entry name" value="Mal/L-sulf/L-lact_DH-like_NADP"/>
</dbReference>
<accession>A0ABW3URD7</accession>